<dbReference type="EMBL" id="LZMZ01000053">
    <property type="protein sequence ID" value="OBX73090.1"/>
    <property type="molecule type" value="Genomic_DNA"/>
</dbReference>
<feature type="signal peptide" evidence="5">
    <location>
        <begin position="1"/>
        <end position="29"/>
    </location>
</feature>
<dbReference type="PROSITE" id="PS51257">
    <property type="entry name" value="PROKAR_LIPOPROTEIN"/>
    <property type="match status" value="1"/>
</dbReference>
<dbReference type="SUPFAM" id="SSF141488">
    <property type="entry name" value="YdhA-like"/>
    <property type="match status" value="1"/>
</dbReference>
<keyword evidence="4" id="KW-0449">Lipoprotein</keyword>
<evidence type="ECO:0000256" key="4">
    <source>
        <dbReference type="ARBA" id="ARBA00023288"/>
    </source>
</evidence>
<dbReference type="Proteomes" id="UP000092508">
    <property type="component" value="Unassembled WGS sequence"/>
</dbReference>
<evidence type="ECO:0000256" key="2">
    <source>
        <dbReference type="ARBA" id="ARBA00023136"/>
    </source>
</evidence>
<organism evidence="7 8">
    <name type="scientific">Faucicola atlantae</name>
    <dbReference type="NCBI Taxonomy" id="34059"/>
    <lineage>
        <taxon>Bacteria</taxon>
        <taxon>Pseudomonadati</taxon>
        <taxon>Pseudomonadota</taxon>
        <taxon>Gammaproteobacteria</taxon>
        <taxon>Moraxellales</taxon>
        <taxon>Moraxellaceae</taxon>
        <taxon>Faucicola</taxon>
    </lineage>
</organism>
<feature type="domain" description="C-type lysozyme inhibitor" evidence="6">
    <location>
        <begin position="65"/>
        <end position="134"/>
    </location>
</feature>
<gene>
    <name evidence="7" type="ORF">A9308_01200</name>
</gene>
<comment type="caution">
    <text evidence="7">The sequence shown here is derived from an EMBL/GenBank/DDBJ whole genome shotgun (WGS) entry which is preliminary data.</text>
</comment>
<evidence type="ECO:0000259" key="6">
    <source>
        <dbReference type="Pfam" id="PF09864"/>
    </source>
</evidence>
<keyword evidence="2" id="KW-0472">Membrane</keyword>
<dbReference type="OrthoDB" id="8606823at2"/>
<evidence type="ECO:0000256" key="3">
    <source>
        <dbReference type="ARBA" id="ARBA00023139"/>
    </source>
</evidence>
<dbReference type="InterPro" id="IPR036328">
    <property type="entry name" value="MliC_sf"/>
</dbReference>
<evidence type="ECO:0000313" key="7">
    <source>
        <dbReference type="EMBL" id="OBX73090.1"/>
    </source>
</evidence>
<evidence type="ECO:0000256" key="1">
    <source>
        <dbReference type="ARBA" id="ARBA00022729"/>
    </source>
</evidence>
<feature type="chain" id="PRO_5008612247" description="C-type lysozyme inhibitor domain-containing protein" evidence="5">
    <location>
        <begin position="30"/>
        <end position="144"/>
    </location>
</feature>
<evidence type="ECO:0000313" key="8">
    <source>
        <dbReference type="Proteomes" id="UP000092508"/>
    </source>
</evidence>
<protein>
    <recommendedName>
        <fullName evidence="6">C-type lysozyme inhibitor domain-containing protein</fullName>
    </recommendedName>
</protein>
<evidence type="ECO:0000256" key="5">
    <source>
        <dbReference type="SAM" id="SignalP"/>
    </source>
</evidence>
<dbReference type="Gene3D" id="2.40.128.200">
    <property type="match status" value="1"/>
</dbReference>
<keyword evidence="3" id="KW-0564">Palmitate</keyword>
<reference evidence="7 8" key="1">
    <citation type="submission" date="2016-06" db="EMBL/GenBank/DDBJ databases">
        <title>Draft genome of Moraxella atlantae CCUG 66109.</title>
        <authorList>
            <person name="Salva-Serra F."/>
            <person name="Engstrom-Jakobsson H."/>
            <person name="Thorell K."/>
            <person name="Gonzales-Siles L."/>
            <person name="Karlsson R."/>
            <person name="Boulund F."/>
            <person name="Engstrand L."/>
            <person name="Kristiansson E."/>
            <person name="Moore E."/>
        </authorList>
    </citation>
    <scope>NUCLEOTIDE SEQUENCE [LARGE SCALE GENOMIC DNA]</scope>
    <source>
        <strain evidence="7 8">CCUG 66109</strain>
    </source>
</reference>
<dbReference type="InterPro" id="IPR018660">
    <property type="entry name" value="MliC"/>
</dbReference>
<proteinExistence type="predicted"/>
<name>A0A1B8Q8S5_9GAMM</name>
<keyword evidence="1 5" id="KW-0732">Signal</keyword>
<dbReference type="STRING" id="34059.A9308_01200"/>
<dbReference type="Pfam" id="PF09864">
    <property type="entry name" value="MliC"/>
    <property type="match status" value="1"/>
</dbReference>
<dbReference type="AlphaFoldDB" id="A0A1B8Q8S5"/>
<dbReference type="RefSeq" id="WP_067238837.1">
    <property type="nucleotide sequence ID" value="NZ_LZMZ01000053.1"/>
</dbReference>
<accession>A0A1B8Q8S5</accession>
<sequence>MKTLLNITAVTALSAVALVGCNSTAPNNAKTTTAVQTTTTTQNTTHIAAQPVVVQTTTQAVTRTFRCQNGFMPKITYLNTNQAQISVQGKTQVLNIATSGSGARYVATTGMWGTGAEWHEKGNEAIFTFKGTDGSTVETACQAM</sequence>